<comment type="caution">
    <text evidence="3">The sequence shown here is derived from an EMBL/GenBank/DDBJ whole genome shotgun (WGS) entry which is preliminary data.</text>
</comment>
<dbReference type="Proteomes" id="UP000593566">
    <property type="component" value="Unassembled WGS sequence"/>
</dbReference>
<gene>
    <name evidence="3" type="ORF">HO133_003025</name>
</gene>
<evidence type="ECO:0000313" key="4">
    <source>
        <dbReference type="Proteomes" id="UP000593566"/>
    </source>
</evidence>
<name>A0A8H6CBU2_9LECA</name>
<feature type="coiled-coil region" evidence="1">
    <location>
        <begin position="283"/>
        <end position="317"/>
    </location>
</feature>
<dbReference type="AlphaFoldDB" id="A0A8H6CBU2"/>
<evidence type="ECO:0000256" key="2">
    <source>
        <dbReference type="SAM" id="MobiDB-lite"/>
    </source>
</evidence>
<accession>A0A8H6CBU2</accession>
<protein>
    <submittedName>
        <fullName evidence="3">Uncharacterized protein</fullName>
    </submittedName>
</protein>
<evidence type="ECO:0000256" key="1">
    <source>
        <dbReference type="SAM" id="Coils"/>
    </source>
</evidence>
<feature type="compositionally biased region" description="Polar residues" evidence="2">
    <location>
        <begin position="416"/>
        <end position="428"/>
    </location>
</feature>
<dbReference type="GeneID" id="59331437"/>
<evidence type="ECO:0000313" key="3">
    <source>
        <dbReference type="EMBL" id="KAF6220592.1"/>
    </source>
</evidence>
<reference evidence="3 4" key="1">
    <citation type="journal article" date="2020" name="Genomics">
        <title>Complete, high-quality genomes from long-read metagenomic sequencing of two wolf lichen thalli reveals enigmatic genome architecture.</title>
        <authorList>
            <person name="McKenzie S.K."/>
            <person name="Walston R.F."/>
            <person name="Allen J.L."/>
        </authorList>
    </citation>
    <scope>NUCLEOTIDE SEQUENCE [LARGE SCALE GENOMIC DNA]</scope>
    <source>
        <strain evidence="3">WasteWater1</strain>
    </source>
</reference>
<feature type="compositionally biased region" description="Basic and acidic residues" evidence="2">
    <location>
        <begin position="405"/>
        <end position="415"/>
    </location>
</feature>
<organism evidence="3 4">
    <name type="scientific">Letharia lupina</name>
    <dbReference type="NCBI Taxonomy" id="560253"/>
    <lineage>
        <taxon>Eukaryota</taxon>
        <taxon>Fungi</taxon>
        <taxon>Dikarya</taxon>
        <taxon>Ascomycota</taxon>
        <taxon>Pezizomycotina</taxon>
        <taxon>Lecanoromycetes</taxon>
        <taxon>OSLEUM clade</taxon>
        <taxon>Lecanoromycetidae</taxon>
        <taxon>Lecanorales</taxon>
        <taxon>Lecanorineae</taxon>
        <taxon>Parmeliaceae</taxon>
        <taxon>Letharia</taxon>
    </lineage>
</organism>
<keyword evidence="4" id="KW-1185">Reference proteome</keyword>
<dbReference type="RefSeq" id="XP_037150027.1">
    <property type="nucleotide sequence ID" value="XM_037293949.1"/>
</dbReference>
<proteinExistence type="predicted"/>
<sequence length="455" mass="50054">MSSLNPFSKEQRRQSIIRAASAILKGNTIQATDRNAIKAIIFEYPARFESVVKLYGSDMVVQIISSLLENGTFALESNAQLESAKTHQPSALRDRQHDALEQEAAQSEAMALDEASRSDLAMLEGDLGGEHVDVAEVGPIEDPSGSISPKSPSLFPSYLSYISQHKLLNAVQRVLENCCYDWAARWIPSLLKERNWTCSEAVELGRWTAIIPKRADASSFDAKILGSGEALTAVFQATHPLRHAAVHRLCTSVKGIEKMLRNALKLATALQDTPRKRKLHDILVAFRATMQAMERKKNDLENQLDTEVCNIQEQRAALDKKAKEARLGMFQQDRENTVQISRLFENSIRNLTSTDEPDATGMEQDNARNHVSEEACDDAVVGGTPDKHSAEVIRHTTDKASCGNRDSKPSNHGDSEANTADSTKTAQQAIEDEMAALPSQFDLDGSNLPSQSTGQ</sequence>
<keyword evidence="1" id="KW-0175">Coiled coil</keyword>
<dbReference type="EMBL" id="JACCJB010000016">
    <property type="protein sequence ID" value="KAF6220592.1"/>
    <property type="molecule type" value="Genomic_DNA"/>
</dbReference>
<feature type="region of interest" description="Disordered" evidence="2">
    <location>
        <begin position="395"/>
        <end position="455"/>
    </location>
</feature>